<dbReference type="PROSITE" id="PS01358">
    <property type="entry name" value="ZF_RANBP2_1"/>
    <property type="match status" value="1"/>
</dbReference>
<feature type="compositionally biased region" description="Acidic residues" evidence="4">
    <location>
        <begin position="319"/>
        <end position="330"/>
    </location>
</feature>
<dbReference type="InParanoid" id="C1EJL9"/>
<organism evidence="6 7">
    <name type="scientific">Micromonas commoda (strain RCC299 / NOUM17 / CCMP2709)</name>
    <name type="common">Picoplanktonic green alga</name>
    <dbReference type="NCBI Taxonomy" id="296587"/>
    <lineage>
        <taxon>Eukaryota</taxon>
        <taxon>Viridiplantae</taxon>
        <taxon>Chlorophyta</taxon>
        <taxon>Mamiellophyceae</taxon>
        <taxon>Mamiellales</taxon>
        <taxon>Mamiellaceae</taxon>
        <taxon>Micromonas</taxon>
    </lineage>
</organism>
<evidence type="ECO:0000313" key="6">
    <source>
        <dbReference type="EMBL" id="ACO68209.1"/>
    </source>
</evidence>
<feature type="region of interest" description="Disordered" evidence="4">
    <location>
        <begin position="362"/>
        <end position="407"/>
    </location>
</feature>
<evidence type="ECO:0000256" key="3">
    <source>
        <dbReference type="ARBA" id="ARBA00022833"/>
    </source>
</evidence>
<reference evidence="6 7" key="1">
    <citation type="journal article" date="2009" name="Science">
        <title>Green evolution and dynamic adaptations revealed by genomes of the marine picoeukaryotes Micromonas.</title>
        <authorList>
            <person name="Worden A.Z."/>
            <person name="Lee J.H."/>
            <person name="Mock T."/>
            <person name="Rouze P."/>
            <person name="Simmons M.P."/>
            <person name="Aerts A.L."/>
            <person name="Allen A.E."/>
            <person name="Cuvelier M.L."/>
            <person name="Derelle E."/>
            <person name="Everett M.V."/>
            <person name="Foulon E."/>
            <person name="Grimwood J."/>
            <person name="Gundlach H."/>
            <person name="Henrissat B."/>
            <person name="Napoli C."/>
            <person name="McDonald S.M."/>
            <person name="Parker M.S."/>
            <person name="Rombauts S."/>
            <person name="Salamov A."/>
            <person name="Von Dassow P."/>
            <person name="Badger J.H."/>
            <person name="Coutinho P.M."/>
            <person name="Demir E."/>
            <person name="Dubchak I."/>
            <person name="Gentemann C."/>
            <person name="Eikrem W."/>
            <person name="Gready J.E."/>
            <person name="John U."/>
            <person name="Lanier W."/>
            <person name="Lindquist E.A."/>
            <person name="Lucas S."/>
            <person name="Mayer K.F."/>
            <person name="Moreau H."/>
            <person name="Not F."/>
            <person name="Otillar R."/>
            <person name="Panaud O."/>
            <person name="Pangilinan J."/>
            <person name="Paulsen I."/>
            <person name="Piegu B."/>
            <person name="Poliakov A."/>
            <person name="Robbens S."/>
            <person name="Schmutz J."/>
            <person name="Toulza E."/>
            <person name="Wyss T."/>
            <person name="Zelensky A."/>
            <person name="Zhou K."/>
            <person name="Armbrust E.V."/>
            <person name="Bhattacharya D."/>
            <person name="Goodenough U.W."/>
            <person name="Van de Peer Y."/>
            <person name="Grigoriev I.V."/>
        </authorList>
    </citation>
    <scope>NUCLEOTIDE SEQUENCE [LARGE SCALE GENOMIC DNA]</scope>
    <source>
        <strain evidence="7">RCC299 / NOUM17</strain>
    </source>
</reference>
<evidence type="ECO:0000256" key="2">
    <source>
        <dbReference type="ARBA" id="ARBA00022771"/>
    </source>
</evidence>
<feature type="compositionally biased region" description="Acidic residues" evidence="4">
    <location>
        <begin position="259"/>
        <end position="275"/>
    </location>
</feature>
<evidence type="ECO:0000259" key="5">
    <source>
        <dbReference type="PROSITE" id="PS01358"/>
    </source>
</evidence>
<feature type="compositionally biased region" description="Acidic residues" evidence="4">
    <location>
        <begin position="284"/>
        <end position="293"/>
    </location>
</feature>
<feature type="region of interest" description="Disordered" evidence="4">
    <location>
        <begin position="220"/>
        <end position="346"/>
    </location>
</feature>
<dbReference type="GO" id="GO:0008270">
    <property type="term" value="F:zinc ion binding"/>
    <property type="evidence" value="ECO:0007669"/>
    <property type="project" value="UniProtKB-KW"/>
</dbReference>
<name>C1EJL9_MICCC</name>
<dbReference type="RefSeq" id="XP_002506951.1">
    <property type="nucleotide sequence ID" value="XM_002506905.1"/>
</dbReference>
<dbReference type="KEGG" id="mis:MICPUN_64985"/>
<feature type="compositionally biased region" description="Gly residues" evidence="4">
    <location>
        <begin position="372"/>
        <end position="386"/>
    </location>
</feature>
<feature type="compositionally biased region" description="Acidic residues" evidence="4">
    <location>
        <begin position="300"/>
        <end position="309"/>
    </location>
</feature>
<dbReference type="SUPFAM" id="SSF90209">
    <property type="entry name" value="Ran binding protein zinc finger-like"/>
    <property type="match status" value="1"/>
</dbReference>
<feature type="domain" description="RanBP2-type" evidence="5">
    <location>
        <begin position="437"/>
        <end position="457"/>
    </location>
</feature>
<feature type="compositionally biased region" description="Pro residues" evidence="4">
    <location>
        <begin position="395"/>
        <end position="404"/>
    </location>
</feature>
<dbReference type="InterPro" id="IPR001876">
    <property type="entry name" value="Znf_RanBP2"/>
</dbReference>
<dbReference type="GeneID" id="8249885"/>
<keyword evidence="1" id="KW-0479">Metal-binding</keyword>
<evidence type="ECO:0000256" key="4">
    <source>
        <dbReference type="SAM" id="MobiDB-lite"/>
    </source>
</evidence>
<dbReference type="Proteomes" id="UP000002009">
    <property type="component" value="Chromosome 17"/>
</dbReference>
<proteinExistence type="predicted"/>
<gene>
    <name evidence="6" type="ORF">MICPUN_64985</name>
</gene>
<sequence>MRDDNHRRRASKRNGGADADYASPGELRGIASHPARYDVRIGSRRARAGVAISNVVGVRAARQRHPRDLPCPWPRQRWARPPSFFLLLLTIRRTSSLNADPVGAPPSQRRRSAPSELLWGNRGRKHVKQERVLCRLRDHVVMRGTVLGYDHGSESYGIRGDLDGVFRDVHAMDVAPIHPPDQGIQSDTPDFGMFTAPAPLNPGGHRGRDAAAAILGAMASPHPRGAQGDGQSPAQLVRETPPAMASRPKSPARRTSDTEVVEVSDDSGDDGDGENGDLRRGDVFDEDGDDFDEGIIGTESEGESDEEPNGDAPVVDPTGDSDDSLSDSDGDVQVAGGGPNDDMDAFSSGLEVEIVDEVHVVPDEHENPPPGQHGGGGRGGGRGGAAQGDAQQRQGPPPPRPPPGFADTLQVAEEGWLQTEARSQDINGDEGVKPGDWICPAPCHHRNWNRFMMCKRCWNLGERPEGVFDPRGDTRLNARVIDVWYRQLTRSRCLFIYTNRDP</sequence>
<dbReference type="AlphaFoldDB" id="C1EJL9"/>
<evidence type="ECO:0000256" key="1">
    <source>
        <dbReference type="ARBA" id="ARBA00022723"/>
    </source>
</evidence>
<feature type="region of interest" description="Disordered" evidence="4">
    <location>
        <begin position="97"/>
        <end position="116"/>
    </location>
</feature>
<accession>C1EJL9</accession>
<keyword evidence="2" id="KW-0863">Zinc-finger</keyword>
<keyword evidence="3" id="KW-0862">Zinc</keyword>
<protein>
    <recommendedName>
        <fullName evidence="5">RanBP2-type domain-containing protein</fullName>
    </recommendedName>
</protein>
<keyword evidence="7" id="KW-1185">Reference proteome</keyword>
<evidence type="ECO:0000313" key="7">
    <source>
        <dbReference type="Proteomes" id="UP000002009"/>
    </source>
</evidence>
<dbReference type="InterPro" id="IPR036443">
    <property type="entry name" value="Znf_RanBP2_sf"/>
</dbReference>
<dbReference type="EMBL" id="CP001335">
    <property type="protein sequence ID" value="ACO68209.1"/>
    <property type="molecule type" value="Genomic_DNA"/>
</dbReference>
<feature type="region of interest" description="Disordered" evidence="4">
    <location>
        <begin position="1"/>
        <end position="27"/>
    </location>
</feature>